<gene>
    <name evidence="1" type="primary">LRC57</name>
</gene>
<sequence length="38" mass="4049">MGNSAIKAHLENSQKTGIFQLTGKGLPEVRIACTHSPL</sequence>
<reference evidence="1" key="2">
    <citation type="journal article" date="2010" name="BMC Genomics">
        <title>Salmo salar and Esox lucius full-length cDNA sequences reveal changes in evolutionary pressures on a post-tetraploidization genome.</title>
        <authorList>
            <person name="Leong J.S."/>
            <person name="Jantzen S.G."/>
            <person name="von Schalburg K.R."/>
            <person name="Cooper G.A."/>
            <person name="Messmer A.M."/>
            <person name="Liao N.Y."/>
            <person name="Munro S."/>
            <person name="Moore R."/>
            <person name="Holt R.A."/>
            <person name="Jones S.J."/>
            <person name="Davidson W.S."/>
            <person name="Koop B.F."/>
        </authorList>
    </citation>
    <scope>NUCLEOTIDE SEQUENCE</scope>
    <source>
        <tissue evidence="1">Thymus</tissue>
    </source>
</reference>
<protein>
    <submittedName>
        <fullName evidence="1">Leucine-rich repeat-containing protein 57</fullName>
    </submittedName>
</protein>
<reference evidence="1" key="3">
    <citation type="submission" date="2010-08" db="EMBL/GenBank/DDBJ databases">
        <authorList>
            <consortium name="cGRASP (B.F. Koop &amp; W.S. Davidson)"/>
        </authorList>
    </citation>
    <scope>NUCLEOTIDE SEQUENCE</scope>
    <source>
        <tissue evidence="1">Thymus</tissue>
    </source>
</reference>
<reference evidence="1" key="1">
    <citation type="submission" date="2008-10" db="EMBL/GenBank/DDBJ databases">
        <authorList>
            <consortium name="cGRASP (B.F. Koop &amp; W.S. Davidson)"/>
            <person name="Leong J."/>
            <person name="von Schalburg K."/>
            <person name="Cooper G."/>
            <person name="Moore R."/>
            <person name="Holt R."/>
            <person name="Davidson W.S."/>
            <person name="Koop B.F."/>
        </authorList>
    </citation>
    <scope>NUCLEOTIDE SEQUENCE</scope>
    <source>
        <tissue evidence="1">Thymus</tissue>
    </source>
</reference>
<name>B5X809_SALSA</name>
<proteinExistence type="evidence at transcript level"/>
<dbReference type="EMBL" id="BT047178">
    <property type="protein sequence ID" value="ACI66979.1"/>
    <property type="molecule type" value="mRNA"/>
</dbReference>
<organism evidence="1">
    <name type="scientific">Salmo salar</name>
    <name type="common">Atlantic salmon</name>
    <dbReference type="NCBI Taxonomy" id="8030"/>
    <lineage>
        <taxon>Eukaryota</taxon>
        <taxon>Metazoa</taxon>
        <taxon>Chordata</taxon>
        <taxon>Craniata</taxon>
        <taxon>Vertebrata</taxon>
        <taxon>Euteleostomi</taxon>
        <taxon>Actinopterygii</taxon>
        <taxon>Neopterygii</taxon>
        <taxon>Teleostei</taxon>
        <taxon>Protacanthopterygii</taxon>
        <taxon>Salmoniformes</taxon>
        <taxon>Salmonidae</taxon>
        <taxon>Salmoninae</taxon>
        <taxon>Salmo</taxon>
    </lineage>
</organism>
<accession>B5X809</accession>
<dbReference type="AlphaFoldDB" id="B5X809"/>
<evidence type="ECO:0000313" key="1">
    <source>
        <dbReference type="EMBL" id="ACI66979.1"/>
    </source>
</evidence>